<protein>
    <recommendedName>
        <fullName evidence="2">protein-tyrosine-phosphatase</fullName>
        <ecNumber evidence="2">3.1.3.48</ecNumber>
    </recommendedName>
</protein>
<dbReference type="EC" id="3.1.3.48" evidence="2"/>
<evidence type="ECO:0000256" key="1">
    <source>
        <dbReference type="ARBA" id="ARBA00004308"/>
    </source>
</evidence>
<accession>A0A1X7SR11</accession>
<dbReference type="InterPro" id="IPR051985">
    <property type="entry name" value="NR_tyrosine_phosphatase"/>
</dbReference>
<evidence type="ECO:0000256" key="6">
    <source>
        <dbReference type="ARBA" id="ARBA00023136"/>
    </source>
</evidence>
<evidence type="ECO:0000259" key="7">
    <source>
        <dbReference type="PROSITE" id="PS50055"/>
    </source>
</evidence>
<keyword evidence="6" id="KW-0472">Membrane</keyword>
<comment type="subcellular location">
    <subcellularLocation>
        <location evidence="1">Endomembrane system</location>
    </subcellularLocation>
</comment>
<feature type="domain" description="Tyrosine-protein phosphatase" evidence="7">
    <location>
        <begin position="1"/>
        <end position="59"/>
    </location>
</feature>
<reference evidence="8" key="1">
    <citation type="submission" date="2017-05" db="UniProtKB">
        <authorList>
            <consortium name="EnsemblMetazoa"/>
        </authorList>
    </citation>
    <scope>IDENTIFICATION</scope>
</reference>
<keyword evidence="3" id="KW-0597">Phosphoprotein</keyword>
<dbReference type="PANTHER" id="PTHR46047">
    <property type="entry name" value="TYROSINE-PROTEIN PHOSPHATASE NON-RECEPTOR TYPE 61F"/>
    <property type="match status" value="1"/>
</dbReference>
<dbReference type="GO" id="GO:0019901">
    <property type="term" value="F:protein kinase binding"/>
    <property type="evidence" value="ECO:0007669"/>
    <property type="project" value="TreeGrafter"/>
</dbReference>
<dbReference type="PROSITE" id="PS50055">
    <property type="entry name" value="TYR_PHOSPHATASE_PTP"/>
    <property type="match status" value="1"/>
</dbReference>
<proteinExistence type="predicted"/>
<evidence type="ECO:0000313" key="8">
    <source>
        <dbReference type="EnsemblMetazoa" id="Aqu2.1.04527_001"/>
    </source>
</evidence>
<dbReference type="OrthoDB" id="9450131at2759"/>
<organism evidence="8">
    <name type="scientific">Amphimedon queenslandica</name>
    <name type="common">Sponge</name>
    <dbReference type="NCBI Taxonomy" id="400682"/>
    <lineage>
        <taxon>Eukaryota</taxon>
        <taxon>Metazoa</taxon>
        <taxon>Porifera</taxon>
        <taxon>Demospongiae</taxon>
        <taxon>Heteroscleromorpha</taxon>
        <taxon>Haplosclerida</taxon>
        <taxon>Niphatidae</taxon>
        <taxon>Amphimedon</taxon>
    </lineage>
</organism>
<evidence type="ECO:0000256" key="5">
    <source>
        <dbReference type="ARBA" id="ARBA00022912"/>
    </source>
</evidence>
<dbReference type="InterPro" id="IPR029021">
    <property type="entry name" value="Prot-tyrosine_phosphatase-like"/>
</dbReference>
<sequence>NKCYPYWPQGQDEPEVMFGRYRIELISIEDYSFFRLSHLQLENVETEETRVVLHFHYTK</sequence>
<dbReference type="GO" id="GO:0004726">
    <property type="term" value="F:non-membrane spanning protein tyrosine phosphatase activity"/>
    <property type="evidence" value="ECO:0007669"/>
    <property type="project" value="TreeGrafter"/>
</dbReference>
<dbReference type="GO" id="GO:0005634">
    <property type="term" value="C:nucleus"/>
    <property type="evidence" value="ECO:0007669"/>
    <property type="project" value="TreeGrafter"/>
</dbReference>
<dbReference type="AlphaFoldDB" id="A0A1X7SR11"/>
<dbReference type="InterPro" id="IPR000242">
    <property type="entry name" value="PTP_cat"/>
</dbReference>
<evidence type="ECO:0000256" key="3">
    <source>
        <dbReference type="ARBA" id="ARBA00022553"/>
    </source>
</evidence>
<dbReference type="GO" id="GO:0070373">
    <property type="term" value="P:negative regulation of ERK1 and ERK2 cascade"/>
    <property type="evidence" value="ECO:0007669"/>
    <property type="project" value="TreeGrafter"/>
</dbReference>
<dbReference type="InParanoid" id="A0A1X7SR11"/>
<dbReference type="Gene3D" id="3.90.190.10">
    <property type="entry name" value="Protein tyrosine phosphatase superfamily"/>
    <property type="match status" value="1"/>
</dbReference>
<dbReference type="GO" id="GO:0005737">
    <property type="term" value="C:cytoplasm"/>
    <property type="evidence" value="ECO:0007669"/>
    <property type="project" value="TreeGrafter"/>
</dbReference>
<evidence type="ECO:0000256" key="4">
    <source>
        <dbReference type="ARBA" id="ARBA00022801"/>
    </source>
</evidence>
<dbReference type="GO" id="GO:0046426">
    <property type="term" value="P:negative regulation of receptor signaling pathway via JAK-STAT"/>
    <property type="evidence" value="ECO:0007669"/>
    <property type="project" value="TreeGrafter"/>
</dbReference>
<dbReference type="SUPFAM" id="SSF52799">
    <property type="entry name" value="(Phosphotyrosine protein) phosphatases II"/>
    <property type="match status" value="1"/>
</dbReference>
<dbReference type="STRING" id="400682.A0A1X7SR11"/>
<dbReference type="PANTHER" id="PTHR46047:SF3">
    <property type="entry name" value="TYROSINE-PROTEIN PHOSPHATASE NON-RECEPTOR TYPE 61F"/>
    <property type="match status" value="1"/>
</dbReference>
<dbReference type="GO" id="GO:0012505">
    <property type="term" value="C:endomembrane system"/>
    <property type="evidence" value="ECO:0007669"/>
    <property type="project" value="UniProtKB-SubCell"/>
</dbReference>
<keyword evidence="4" id="KW-0378">Hydrolase</keyword>
<dbReference type="Pfam" id="PF00102">
    <property type="entry name" value="Y_phosphatase"/>
    <property type="match status" value="1"/>
</dbReference>
<name>A0A1X7SR11_AMPQE</name>
<evidence type="ECO:0000256" key="2">
    <source>
        <dbReference type="ARBA" id="ARBA00013064"/>
    </source>
</evidence>
<keyword evidence="5" id="KW-0904">Protein phosphatase</keyword>
<dbReference type="EnsemblMetazoa" id="Aqu2.1.04527_001">
    <property type="protein sequence ID" value="Aqu2.1.04527_001"/>
    <property type="gene ID" value="Aqu2.1.04527"/>
</dbReference>